<dbReference type="PANTHER" id="PTHR45662:SF2">
    <property type="entry name" value="PHOSPHATIDYLINOSITOL-3-PHOSPHATASE SAC1"/>
    <property type="match status" value="1"/>
</dbReference>
<feature type="domain" description="SAC" evidence="2">
    <location>
        <begin position="1"/>
        <end position="284"/>
    </location>
</feature>
<sequence length="418" mass="46411">MAAAGIAAVLQSATAKLICGFVEANMDVQVGDKTINLYLVSRRSVKRAGTRLHRRGVDDNGDVANFVETEMITEMGSGDKKVVNAFLQTRGSIPIIWKQDPNMKWNPTPKRDGSDEKDHSLFSTHMKDTVRAYGKQVIIDLIDQKGKELIIGDAFRQNVDKLGSEDVRYVDFDFHKRCKKMNYTPLNELVDEVKEEFIQQGQFTLRGGKVDNVQKGVFRTNCKDCLDRTNVVQTKFARVNLATQLHVSGMLDAAHGIHDEPALEKVFKMMWADNADAISTQYSGTGALKNDFTRTGKRTKKGLLQDGVNSVTRYVLNNFYDGQRQDMYDLFLGNYVVPDQSSSPFSPVGGPQMLMMWFAAVLGLSLLLFTVTSQQAEASGSSFPFNVLPAFTAIGVFVVAMFGAFKVGSLFVDKPHLS</sequence>
<evidence type="ECO:0000313" key="3">
    <source>
        <dbReference type="EMBL" id="CAE0254632.1"/>
    </source>
</evidence>
<dbReference type="GO" id="GO:0043812">
    <property type="term" value="F:phosphatidylinositol-4-phosphate phosphatase activity"/>
    <property type="evidence" value="ECO:0007669"/>
    <property type="project" value="TreeGrafter"/>
</dbReference>
<keyword evidence="1" id="KW-0812">Transmembrane</keyword>
<dbReference type="GO" id="GO:0005783">
    <property type="term" value="C:endoplasmic reticulum"/>
    <property type="evidence" value="ECO:0007669"/>
    <property type="project" value="TreeGrafter"/>
</dbReference>
<gene>
    <name evidence="3" type="ORF">PBIL07802_LOCUS16880</name>
</gene>
<feature type="transmembrane region" description="Helical" evidence="1">
    <location>
        <begin position="383"/>
        <end position="405"/>
    </location>
</feature>
<dbReference type="GO" id="GO:0046856">
    <property type="term" value="P:phosphatidylinositol dephosphorylation"/>
    <property type="evidence" value="ECO:0007669"/>
    <property type="project" value="TreeGrafter"/>
</dbReference>
<organism evidence="3">
    <name type="scientific">Palpitomonas bilix</name>
    <dbReference type="NCBI Taxonomy" id="652834"/>
    <lineage>
        <taxon>Eukaryota</taxon>
        <taxon>Eukaryota incertae sedis</taxon>
    </lineage>
</organism>
<dbReference type="PROSITE" id="PS50275">
    <property type="entry name" value="SAC"/>
    <property type="match status" value="1"/>
</dbReference>
<evidence type="ECO:0000256" key="1">
    <source>
        <dbReference type="SAM" id="Phobius"/>
    </source>
</evidence>
<name>A0A7S3G9Q0_9EUKA</name>
<keyword evidence="1" id="KW-0472">Membrane</keyword>
<proteinExistence type="predicted"/>
<dbReference type="EMBL" id="HBIB01026158">
    <property type="protein sequence ID" value="CAE0254632.1"/>
    <property type="molecule type" value="Transcribed_RNA"/>
</dbReference>
<protein>
    <recommendedName>
        <fullName evidence="2">SAC domain-containing protein</fullName>
    </recommendedName>
</protein>
<dbReference type="InterPro" id="IPR002013">
    <property type="entry name" value="SAC_dom"/>
</dbReference>
<dbReference type="AlphaFoldDB" id="A0A7S3G9Q0"/>
<dbReference type="Pfam" id="PF02383">
    <property type="entry name" value="Syja_N"/>
    <property type="match status" value="1"/>
</dbReference>
<keyword evidence="1" id="KW-1133">Transmembrane helix</keyword>
<reference evidence="3" key="1">
    <citation type="submission" date="2021-01" db="EMBL/GenBank/DDBJ databases">
        <authorList>
            <person name="Corre E."/>
            <person name="Pelletier E."/>
            <person name="Niang G."/>
            <person name="Scheremetjew M."/>
            <person name="Finn R."/>
            <person name="Kale V."/>
            <person name="Holt S."/>
            <person name="Cochrane G."/>
            <person name="Meng A."/>
            <person name="Brown T."/>
            <person name="Cohen L."/>
        </authorList>
    </citation>
    <scope>NUCLEOTIDE SEQUENCE</scope>
    <source>
        <strain evidence="3">NIES-2562</strain>
    </source>
</reference>
<evidence type="ECO:0000259" key="2">
    <source>
        <dbReference type="PROSITE" id="PS50275"/>
    </source>
</evidence>
<feature type="transmembrane region" description="Helical" evidence="1">
    <location>
        <begin position="353"/>
        <end position="371"/>
    </location>
</feature>
<dbReference type="PANTHER" id="PTHR45662">
    <property type="entry name" value="PHOSPHATIDYLINOSITIDE PHOSPHATASE SAC1"/>
    <property type="match status" value="1"/>
</dbReference>
<accession>A0A7S3G9Q0</accession>